<accession>A0A2A5W9E0</accession>
<dbReference type="AlphaFoldDB" id="A0A2A5W9E0"/>
<feature type="transmembrane region" description="Helical" evidence="9">
    <location>
        <begin position="29"/>
        <end position="53"/>
    </location>
</feature>
<dbReference type="Proteomes" id="UP000219329">
    <property type="component" value="Unassembled WGS sequence"/>
</dbReference>
<feature type="transmembrane region" description="Helical" evidence="9">
    <location>
        <begin position="115"/>
        <end position="133"/>
    </location>
</feature>
<reference evidence="10 11" key="1">
    <citation type="submission" date="2017-08" db="EMBL/GenBank/DDBJ databases">
        <title>Fine stratification of microbial communities through a metagenomic profile of the photic zone.</title>
        <authorList>
            <person name="Haro-Moreno J.M."/>
            <person name="Lopez-Perez M."/>
            <person name="De La Torre J."/>
            <person name="Picazo A."/>
            <person name="Camacho A."/>
            <person name="Rodriguez-Valera F."/>
        </authorList>
    </citation>
    <scope>NUCLEOTIDE SEQUENCE [LARGE SCALE GENOMIC DNA]</scope>
    <source>
        <strain evidence="10">MED-G28</strain>
    </source>
</reference>
<feature type="transmembrane region" description="Helical" evidence="9">
    <location>
        <begin position="360"/>
        <end position="380"/>
    </location>
</feature>
<evidence type="ECO:0000256" key="2">
    <source>
        <dbReference type="ARBA" id="ARBA00006434"/>
    </source>
</evidence>
<feature type="transmembrane region" description="Helical" evidence="9">
    <location>
        <begin position="417"/>
        <end position="439"/>
    </location>
</feature>
<dbReference type="CDD" id="cd10322">
    <property type="entry name" value="SLC5sbd"/>
    <property type="match status" value="1"/>
</dbReference>
<dbReference type="EMBL" id="NTJZ01000012">
    <property type="protein sequence ID" value="PDH32908.1"/>
    <property type="molecule type" value="Genomic_DNA"/>
</dbReference>
<feature type="transmembrane region" description="Helical" evidence="9">
    <location>
        <begin position="315"/>
        <end position="339"/>
    </location>
</feature>
<dbReference type="InterPro" id="IPR038377">
    <property type="entry name" value="Na/Glc_symporter_sf"/>
</dbReference>
<evidence type="ECO:0000313" key="10">
    <source>
        <dbReference type="EMBL" id="PDH32908.1"/>
    </source>
</evidence>
<dbReference type="InterPro" id="IPR001734">
    <property type="entry name" value="Na/solute_symporter"/>
</dbReference>
<keyword evidence="5" id="KW-0769">Symport</keyword>
<gene>
    <name evidence="10" type="ORF">CNF02_10540</name>
</gene>
<dbReference type="Gene3D" id="1.20.1730.10">
    <property type="entry name" value="Sodium/glucose cotransporter"/>
    <property type="match status" value="1"/>
</dbReference>
<proteinExistence type="inferred from homology"/>
<keyword evidence="6 9" id="KW-1133">Transmembrane helix</keyword>
<dbReference type="Pfam" id="PF00474">
    <property type="entry name" value="SSF"/>
    <property type="match status" value="1"/>
</dbReference>
<comment type="similarity">
    <text evidence="2 8">Belongs to the sodium:solute symporter (SSF) (TC 2.A.21) family.</text>
</comment>
<protein>
    <recommendedName>
        <fullName evidence="12">Sodium:solute symporter</fullName>
    </recommendedName>
</protein>
<dbReference type="InterPro" id="IPR050277">
    <property type="entry name" value="Sodium:Solute_Symporter"/>
</dbReference>
<evidence type="ECO:0000256" key="4">
    <source>
        <dbReference type="ARBA" id="ARBA00022692"/>
    </source>
</evidence>
<evidence type="ECO:0000256" key="1">
    <source>
        <dbReference type="ARBA" id="ARBA00004141"/>
    </source>
</evidence>
<evidence type="ECO:0000313" key="11">
    <source>
        <dbReference type="Proteomes" id="UP000219329"/>
    </source>
</evidence>
<organism evidence="10 11">
    <name type="scientific">OM182 bacterium MED-G28</name>
    <dbReference type="NCBI Taxonomy" id="1986256"/>
    <lineage>
        <taxon>Bacteria</taxon>
        <taxon>Pseudomonadati</taxon>
        <taxon>Pseudomonadota</taxon>
        <taxon>Gammaproteobacteria</taxon>
        <taxon>OMG group</taxon>
        <taxon>OM182 clade</taxon>
    </lineage>
</organism>
<feature type="transmembrane region" description="Helical" evidence="9">
    <location>
        <begin position="264"/>
        <end position="295"/>
    </location>
</feature>
<dbReference type="PANTHER" id="PTHR48086">
    <property type="entry name" value="SODIUM/PROLINE SYMPORTER-RELATED"/>
    <property type="match status" value="1"/>
</dbReference>
<feature type="transmembrane region" description="Helical" evidence="9">
    <location>
        <begin position="223"/>
        <end position="243"/>
    </location>
</feature>
<feature type="transmembrane region" description="Helical" evidence="9">
    <location>
        <begin position="145"/>
        <end position="167"/>
    </location>
</feature>
<sequence length="516" mass="54997">MNITSLVIILYLGAFVAFGIYLNSKKGSAADWAIGGSTLGILMIAAGAAGTRIGGAGTYGVAGDVIAEGVGHMWYGVNSFAALFLVGLFFAIPYRRLKVVSVGQVFDRRFGSYRCQWLTSLCVQAEYLVVNIIEPYVIGTIISGFTGIPFPIAVAIGAFLIISFTVFGGLKGTAYANIVHCSVIIFGLLLVGLVAMNNIGGWDVVVQRTTDQLALSGGDEVKWWSFTGIGIATIIAMFISATIHTPAASVYCNYASSAAKEDNLLPGFFFAGVIAATMPIVAGFIGILTLATYGADSGLSSYLNIAQLAIDSGPILGGIALAAVLAAVISSGAPILLASSTMFVNDWIPASKNFAPEKKLRWYKVVAVIYGTIAALVAWLGNITSVLGLVLIGFALVVPPAVAVAFVIYWRRTSEKAAFYGMASGFFGGLLMWLFNVLFDGPENAMAGGFAQWWHETYNQIGAWSDPAFATFIFPMIVVPLFTIIFPNTEKEDENKDTFYGILGRLQRNFKWTTEA</sequence>
<keyword evidence="3" id="KW-0813">Transport</keyword>
<comment type="subcellular location">
    <subcellularLocation>
        <location evidence="1">Membrane</location>
        <topology evidence="1">Multi-pass membrane protein</topology>
    </subcellularLocation>
</comment>
<feature type="transmembrane region" description="Helical" evidence="9">
    <location>
        <begin position="468"/>
        <end position="486"/>
    </location>
</feature>
<feature type="transmembrane region" description="Helical" evidence="9">
    <location>
        <begin position="174"/>
        <end position="196"/>
    </location>
</feature>
<evidence type="ECO:0000256" key="5">
    <source>
        <dbReference type="ARBA" id="ARBA00022847"/>
    </source>
</evidence>
<name>A0A2A5W9E0_9GAMM</name>
<dbReference type="GO" id="GO:0005886">
    <property type="term" value="C:plasma membrane"/>
    <property type="evidence" value="ECO:0007669"/>
    <property type="project" value="TreeGrafter"/>
</dbReference>
<evidence type="ECO:0000256" key="3">
    <source>
        <dbReference type="ARBA" id="ARBA00022448"/>
    </source>
</evidence>
<evidence type="ECO:0000256" key="6">
    <source>
        <dbReference type="ARBA" id="ARBA00022989"/>
    </source>
</evidence>
<dbReference type="GO" id="GO:0015293">
    <property type="term" value="F:symporter activity"/>
    <property type="evidence" value="ECO:0007669"/>
    <property type="project" value="UniProtKB-KW"/>
</dbReference>
<evidence type="ECO:0000256" key="7">
    <source>
        <dbReference type="ARBA" id="ARBA00023136"/>
    </source>
</evidence>
<feature type="transmembrane region" description="Helical" evidence="9">
    <location>
        <begin position="73"/>
        <end position="94"/>
    </location>
</feature>
<keyword evidence="7 9" id="KW-0472">Membrane</keyword>
<feature type="transmembrane region" description="Helical" evidence="9">
    <location>
        <begin position="386"/>
        <end position="410"/>
    </location>
</feature>
<evidence type="ECO:0008006" key="12">
    <source>
        <dbReference type="Google" id="ProtNLM"/>
    </source>
</evidence>
<evidence type="ECO:0000256" key="9">
    <source>
        <dbReference type="SAM" id="Phobius"/>
    </source>
</evidence>
<feature type="transmembrane region" description="Helical" evidence="9">
    <location>
        <begin position="6"/>
        <end position="22"/>
    </location>
</feature>
<dbReference type="PROSITE" id="PS50283">
    <property type="entry name" value="NA_SOLUT_SYMP_3"/>
    <property type="match status" value="1"/>
</dbReference>
<comment type="caution">
    <text evidence="10">The sequence shown here is derived from an EMBL/GenBank/DDBJ whole genome shotgun (WGS) entry which is preliminary data.</text>
</comment>
<dbReference type="PANTHER" id="PTHR48086:SF7">
    <property type="entry name" value="SODIUM-SOLUTE SYMPORTER-RELATED"/>
    <property type="match status" value="1"/>
</dbReference>
<keyword evidence="4 9" id="KW-0812">Transmembrane</keyword>
<evidence type="ECO:0000256" key="8">
    <source>
        <dbReference type="RuleBase" id="RU362091"/>
    </source>
</evidence>